<sequence>MLLATVFYGARRFLHGKGVLLNPSSKSSEPDEASSIAVIVTNNKFYARVCAYGEVALGEGFVQGWWDCRDLPGLFGRLMDTAVITEGSKSYRRSLPYLEAYLKWVLLNPQLNMEHLPKNFKLQYNLPTGYHRLTMTDGDEHEAIQMSAAYFPTGVESMGTAQKLKLSLITAKLQPLVPGMRVLDIGCGFGTMAKHLADNYQVEVVGVTNSPGMGQTATEYCRGTGAKIVVGDWSEIQGTFDRIIMIELVEHVGKRNLTKFFDKVAAMLKDDGKCFIQCYETSEDFPRFGEFACKYMYGPSYAPTLRELLKYTDASGFELAELHSFKSHVAKSVSVGFLEKIQDNYSQIETLVGNEVARMMLFGFALQDRTMTCGVGGMNHLVLTKRKIHKLSRVTVA</sequence>
<dbReference type="Gene3D" id="3.40.50.150">
    <property type="entry name" value="Vaccinia Virus protein VP39"/>
    <property type="match status" value="1"/>
</dbReference>
<protein>
    <submittedName>
        <fullName evidence="1">Cyclopropane-fatty-acyl-phospholipid synthase</fullName>
    </submittedName>
</protein>
<dbReference type="CDD" id="cd02440">
    <property type="entry name" value="AdoMet_MTases"/>
    <property type="match status" value="1"/>
</dbReference>
<name>A0A226DH63_FOLCA</name>
<evidence type="ECO:0000313" key="1">
    <source>
        <dbReference type="EMBL" id="OXA44895.1"/>
    </source>
</evidence>
<dbReference type="Pfam" id="PF02353">
    <property type="entry name" value="CMAS"/>
    <property type="match status" value="1"/>
</dbReference>
<dbReference type="Proteomes" id="UP000198287">
    <property type="component" value="Unassembled WGS sequence"/>
</dbReference>
<accession>A0A226DH63</accession>
<keyword evidence="2" id="KW-1185">Reference proteome</keyword>
<proteinExistence type="predicted"/>
<dbReference type="OrthoDB" id="8300214at2759"/>
<dbReference type="InterPro" id="IPR029063">
    <property type="entry name" value="SAM-dependent_MTases_sf"/>
</dbReference>
<organism evidence="1 2">
    <name type="scientific">Folsomia candida</name>
    <name type="common">Springtail</name>
    <dbReference type="NCBI Taxonomy" id="158441"/>
    <lineage>
        <taxon>Eukaryota</taxon>
        <taxon>Metazoa</taxon>
        <taxon>Ecdysozoa</taxon>
        <taxon>Arthropoda</taxon>
        <taxon>Hexapoda</taxon>
        <taxon>Collembola</taxon>
        <taxon>Entomobryomorpha</taxon>
        <taxon>Isotomoidea</taxon>
        <taxon>Isotomidae</taxon>
        <taxon>Proisotominae</taxon>
        <taxon>Folsomia</taxon>
    </lineage>
</organism>
<comment type="caution">
    <text evidence="1">The sequence shown here is derived from an EMBL/GenBank/DDBJ whole genome shotgun (WGS) entry which is preliminary data.</text>
</comment>
<dbReference type="SUPFAM" id="SSF53335">
    <property type="entry name" value="S-adenosyl-L-methionine-dependent methyltransferases"/>
    <property type="match status" value="1"/>
</dbReference>
<dbReference type="EMBL" id="LNIX01000018">
    <property type="protein sequence ID" value="OXA44895.1"/>
    <property type="molecule type" value="Genomic_DNA"/>
</dbReference>
<reference evidence="1 2" key="1">
    <citation type="submission" date="2015-12" db="EMBL/GenBank/DDBJ databases">
        <title>The genome of Folsomia candida.</title>
        <authorList>
            <person name="Faddeeva A."/>
            <person name="Derks M.F."/>
            <person name="Anvar Y."/>
            <person name="Smit S."/>
            <person name="Van Straalen N."/>
            <person name="Roelofs D."/>
        </authorList>
    </citation>
    <scope>NUCLEOTIDE SEQUENCE [LARGE SCALE GENOMIC DNA]</scope>
    <source>
        <strain evidence="1 2">VU population</strain>
        <tissue evidence="1">Whole body</tissue>
    </source>
</reference>
<dbReference type="AlphaFoldDB" id="A0A226DH63"/>
<gene>
    <name evidence="1" type="ORF">Fcan01_20098</name>
</gene>
<dbReference type="PANTHER" id="PTHR43667">
    <property type="entry name" value="CYCLOPROPANE-FATTY-ACYL-PHOSPHOLIPID SYNTHASE"/>
    <property type="match status" value="1"/>
</dbReference>
<evidence type="ECO:0000313" key="2">
    <source>
        <dbReference type="Proteomes" id="UP000198287"/>
    </source>
</evidence>
<dbReference type="InterPro" id="IPR050723">
    <property type="entry name" value="CFA/CMAS"/>
</dbReference>
<dbReference type="PANTHER" id="PTHR43667:SF2">
    <property type="entry name" value="FATTY ACID C-METHYL TRANSFERASE"/>
    <property type="match status" value="1"/>
</dbReference>